<evidence type="ECO:0000313" key="1">
    <source>
        <dbReference type="EMBL" id="KAJ9074450.1"/>
    </source>
</evidence>
<proteinExistence type="predicted"/>
<dbReference type="Proteomes" id="UP001165960">
    <property type="component" value="Unassembled WGS sequence"/>
</dbReference>
<keyword evidence="2" id="KW-1185">Reference proteome</keyword>
<name>A0ACC2TIP3_9FUNG</name>
<organism evidence="1 2">
    <name type="scientific">Entomophthora muscae</name>
    <dbReference type="NCBI Taxonomy" id="34485"/>
    <lineage>
        <taxon>Eukaryota</taxon>
        <taxon>Fungi</taxon>
        <taxon>Fungi incertae sedis</taxon>
        <taxon>Zoopagomycota</taxon>
        <taxon>Entomophthoromycotina</taxon>
        <taxon>Entomophthoromycetes</taxon>
        <taxon>Entomophthorales</taxon>
        <taxon>Entomophthoraceae</taxon>
        <taxon>Entomophthora</taxon>
    </lineage>
</organism>
<protein>
    <submittedName>
        <fullName evidence="1">Uncharacterized protein</fullName>
    </submittedName>
</protein>
<sequence length="182" mass="21285">MSSLLSFEREKFIVLCVETAAAKKEVPTSLLEETWASLEVSKVAPEEILVEVKAAFKELYSNYFDKEETPAKRNRIYAWDSWNLLLGKGQSKHEVEALRNREEKSVKIMAQWRNGNKLLSHKISSLEENLLEVLSQEDNGKKSQWQDNDKFDWLDMDLSHLPLHKWVWFNIHPFQNIIPALD</sequence>
<accession>A0ACC2TIP3</accession>
<dbReference type="EMBL" id="QTSX02002857">
    <property type="protein sequence ID" value="KAJ9074450.1"/>
    <property type="molecule type" value="Genomic_DNA"/>
</dbReference>
<gene>
    <name evidence="1" type="ORF">DSO57_1006100</name>
</gene>
<evidence type="ECO:0000313" key="2">
    <source>
        <dbReference type="Proteomes" id="UP001165960"/>
    </source>
</evidence>
<comment type="caution">
    <text evidence="1">The sequence shown here is derived from an EMBL/GenBank/DDBJ whole genome shotgun (WGS) entry which is preliminary data.</text>
</comment>
<reference evidence="1" key="1">
    <citation type="submission" date="2022-04" db="EMBL/GenBank/DDBJ databases">
        <title>Genome of the entomopathogenic fungus Entomophthora muscae.</title>
        <authorList>
            <person name="Elya C."/>
            <person name="Lovett B.R."/>
            <person name="Lee E."/>
            <person name="Macias A.M."/>
            <person name="Hajek A.E."/>
            <person name="De Bivort B.L."/>
            <person name="Kasson M.T."/>
            <person name="De Fine Licht H.H."/>
            <person name="Stajich J.E."/>
        </authorList>
    </citation>
    <scope>NUCLEOTIDE SEQUENCE</scope>
    <source>
        <strain evidence="1">Berkeley</strain>
    </source>
</reference>